<proteinExistence type="predicted"/>
<name>A0AAJ3TNV6_9FLAO</name>
<gene>
    <name evidence="1" type="ORF">BAY32_11360</name>
</gene>
<dbReference type="EMBL" id="MAIC01000016">
    <property type="protein sequence ID" value="OPB73632.1"/>
    <property type="molecule type" value="Genomic_DNA"/>
</dbReference>
<organism evidence="1 2">
    <name type="scientific">Elizabethkingia ursingii</name>
    <dbReference type="NCBI Taxonomy" id="1756150"/>
    <lineage>
        <taxon>Bacteria</taxon>
        <taxon>Pseudomonadati</taxon>
        <taxon>Bacteroidota</taxon>
        <taxon>Flavobacteriia</taxon>
        <taxon>Flavobacteriales</taxon>
        <taxon>Weeksellaceae</taxon>
        <taxon>Elizabethkingia</taxon>
    </lineage>
</organism>
<accession>A0AAJ3TNV6</accession>
<dbReference type="AlphaFoldDB" id="A0AAJ3TNV6"/>
<reference evidence="1 2" key="1">
    <citation type="submission" date="2016-06" db="EMBL/GenBank/DDBJ databases">
        <authorList>
            <person name="Nicholson A.C."/>
        </authorList>
    </citation>
    <scope>NUCLEOTIDE SEQUENCE [LARGE SCALE GENOMIC DNA]</scope>
    <source>
        <strain evidence="1 2">G4123</strain>
    </source>
</reference>
<dbReference type="KEGG" id="ego:BBD34_04860"/>
<dbReference type="Proteomes" id="UP000190816">
    <property type="component" value="Unassembled WGS sequence"/>
</dbReference>
<comment type="caution">
    <text evidence="1">The sequence shown here is derived from an EMBL/GenBank/DDBJ whole genome shotgun (WGS) entry which is preliminary data.</text>
</comment>
<dbReference type="RefSeq" id="WP_078402587.1">
    <property type="nucleotide sequence ID" value="NZ_MAIC01000016.1"/>
</dbReference>
<sequence>MRFNLKKTAKDTSLPKSLQNDLILIYTSDIIKMPETDCFGILISEEIEINELAFLYQLYLTPAQKKINADIEGDPDVKGFIQQVSGSFPGTALKASEWMYNNLNEGFVAIQRYCDDKYSKVFGSKYNPLFLTGRIAEDNESNLCDITLKQVKRSKKPFLYYNKEINTDMLYDNIRVLSNQDKRALNFNNILIQVR</sequence>
<protein>
    <submittedName>
        <fullName evidence="1">Uncharacterized protein</fullName>
    </submittedName>
</protein>
<evidence type="ECO:0000313" key="1">
    <source>
        <dbReference type="EMBL" id="OPB73632.1"/>
    </source>
</evidence>
<evidence type="ECO:0000313" key="2">
    <source>
        <dbReference type="Proteomes" id="UP000190816"/>
    </source>
</evidence>